<organism evidence="1 2">
    <name type="scientific">Candidatus Niyogibacteria bacterium CG10_big_fil_rev_8_21_14_0_10_42_19</name>
    <dbReference type="NCBI Taxonomy" id="1974725"/>
    <lineage>
        <taxon>Bacteria</taxon>
        <taxon>Candidatus Niyogiibacteriota</taxon>
    </lineage>
</organism>
<dbReference type="InterPro" id="IPR013320">
    <property type="entry name" value="ConA-like_dom_sf"/>
</dbReference>
<reference evidence="2" key="1">
    <citation type="submission" date="2017-09" db="EMBL/GenBank/DDBJ databases">
        <title>Depth-based differentiation of microbial function through sediment-hosted aquifers and enrichment of novel symbionts in the deep terrestrial subsurface.</title>
        <authorList>
            <person name="Probst A.J."/>
            <person name="Ladd B."/>
            <person name="Jarett J.K."/>
            <person name="Geller-Mcgrath D.E."/>
            <person name="Sieber C.M.K."/>
            <person name="Emerson J.B."/>
            <person name="Anantharaman K."/>
            <person name="Thomas B.C."/>
            <person name="Malmstrom R."/>
            <person name="Stieglmeier M."/>
            <person name="Klingl A."/>
            <person name="Woyke T."/>
            <person name="Ryan C.M."/>
            <person name="Banfield J.F."/>
        </authorList>
    </citation>
    <scope>NUCLEOTIDE SEQUENCE [LARGE SCALE GENOMIC DNA]</scope>
</reference>
<dbReference type="Gene3D" id="2.60.120.260">
    <property type="entry name" value="Galactose-binding domain-like"/>
    <property type="match status" value="1"/>
</dbReference>
<dbReference type="AlphaFoldDB" id="A0A2H0TG45"/>
<dbReference type="InterPro" id="IPR008979">
    <property type="entry name" value="Galactose-bd-like_sf"/>
</dbReference>
<name>A0A2H0TG45_9BACT</name>
<dbReference type="Proteomes" id="UP000229383">
    <property type="component" value="Unassembled WGS sequence"/>
</dbReference>
<evidence type="ECO:0008006" key="3">
    <source>
        <dbReference type="Google" id="ProtNLM"/>
    </source>
</evidence>
<dbReference type="EMBL" id="PFCN01000014">
    <property type="protein sequence ID" value="PIR70527.1"/>
    <property type="molecule type" value="Genomic_DNA"/>
</dbReference>
<dbReference type="SUPFAM" id="SSF49899">
    <property type="entry name" value="Concanavalin A-like lectins/glucanases"/>
    <property type="match status" value="1"/>
</dbReference>
<evidence type="ECO:0000313" key="2">
    <source>
        <dbReference type="Proteomes" id="UP000229383"/>
    </source>
</evidence>
<gene>
    <name evidence="1" type="ORF">COU46_01155</name>
</gene>
<dbReference type="SUPFAM" id="SSF49785">
    <property type="entry name" value="Galactose-binding domain-like"/>
    <property type="match status" value="1"/>
</dbReference>
<dbReference type="Pfam" id="PF13385">
    <property type="entry name" value="Laminin_G_3"/>
    <property type="match status" value="1"/>
</dbReference>
<protein>
    <recommendedName>
        <fullName evidence="3">LamG-like jellyroll fold domain-containing protein</fullName>
    </recommendedName>
</protein>
<sequence>KINTPITQRGAQSGLVGNWTFNGPDMSTSVSTLVGSELIVNGTFDSNISGWTTDVGGSTISWQNALSGDGSTGYMRFNIADNADYDRFRKDGDVVSASTSYRISFWYRTSGITGNLKAFFTDDFGTLANTVWGPNLTPSASWQLVSFDLATNSLSYPIFGISKLGSIGSGTFDVDAISVKEITDTTTIIALDRSGQGNDGTLTNGPTPAPGISGQALNFDGVNDYVVSPHTGMDKDVGTLSMWIKPDVALASLHYMFDSDTARHAYYGTSDGTTITMYNDGRDRRFTISSYTAGQWYHIVFVWNKTSDTQKIYWNGVEQSVSLTQGTWGSNNIGTNIYIGTRFSATELFDGLIDEVRVYNRTLTSDEILQLYQLGNRKVEIRQ</sequence>
<evidence type="ECO:0000313" key="1">
    <source>
        <dbReference type="EMBL" id="PIR70527.1"/>
    </source>
</evidence>
<feature type="non-terminal residue" evidence="1">
    <location>
        <position position="1"/>
    </location>
</feature>
<accession>A0A2H0TG45</accession>
<comment type="caution">
    <text evidence="1">The sequence shown here is derived from an EMBL/GenBank/DDBJ whole genome shotgun (WGS) entry which is preliminary data.</text>
</comment>
<dbReference type="Gene3D" id="2.60.120.200">
    <property type="match status" value="1"/>
</dbReference>
<proteinExistence type="predicted"/>